<dbReference type="PANTHER" id="PTHR36528:SF1">
    <property type="entry name" value="CRISPR SYSTEM SINGLE-STRAND-SPECIFIC DEOXYRIBONUCLEASE CAS10_CSM1 (SUBTYPE III-A)"/>
    <property type="match status" value="1"/>
</dbReference>
<evidence type="ECO:0000259" key="12">
    <source>
        <dbReference type="PROSITE" id="PS50887"/>
    </source>
</evidence>
<proteinExistence type="inferred from homology"/>
<comment type="similarity">
    <text evidence="1">Belongs to the CRISPR-associated Cas10/Csm1 family.</text>
</comment>
<dbReference type="GO" id="GO:0004519">
    <property type="term" value="F:endonuclease activity"/>
    <property type="evidence" value="ECO:0007669"/>
    <property type="project" value="UniProtKB-KW"/>
</dbReference>
<dbReference type="InterPro" id="IPR013408">
    <property type="entry name" value="Cas10/Csm1"/>
</dbReference>
<dbReference type="InterPro" id="IPR000160">
    <property type="entry name" value="GGDEF_dom"/>
</dbReference>
<evidence type="ECO:0000256" key="2">
    <source>
        <dbReference type="ARBA" id="ARBA00014333"/>
    </source>
</evidence>
<evidence type="ECO:0000256" key="9">
    <source>
        <dbReference type="ARBA" id="ARBA00022840"/>
    </source>
</evidence>
<dbReference type="eggNOG" id="arCOG02666">
    <property type="taxonomic scope" value="Archaea"/>
</dbReference>
<gene>
    <name evidence="13" type="ordered locus">Metvu_1221</name>
</gene>
<dbReference type="InterPro" id="IPR041062">
    <property type="entry name" value="Csm1_B"/>
</dbReference>
<evidence type="ECO:0000313" key="13">
    <source>
        <dbReference type="EMBL" id="ACX73078.1"/>
    </source>
</evidence>
<keyword evidence="7" id="KW-0378">Hydrolase</keyword>
<evidence type="ECO:0000256" key="7">
    <source>
        <dbReference type="ARBA" id="ARBA00022801"/>
    </source>
</evidence>
<dbReference type="KEGG" id="mvu:Metvu_1221"/>
<dbReference type="GO" id="GO:0051607">
    <property type="term" value="P:defense response to virus"/>
    <property type="evidence" value="ECO:0007669"/>
    <property type="project" value="UniProtKB-KW"/>
</dbReference>
<dbReference type="GO" id="GO:0005524">
    <property type="term" value="F:ATP binding"/>
    <property type="evidence" value="ECO:0007669"/>
    <property type="project" value="UniProtKB-KW"/>
</dbReference>
<evidence type="ECO:0000256" key="11">
    <source>
        <dbReference type="ARBA" id="ARBA00032922"/>
    </source>
</evidence>
<evidence type="ECO:0000313" key="14">
    <source>
        <dbReference type="Proteomes" id="UP000002063"/>
    </source>
</evidence>
<keyword evidence="4" id="KW-0540">Nuclease</keyword>
<dbReference type="GO" id="GO:0004527">
    <property type="term" value="F:exonuclease activity"/>
    <property type="evidence" value="ECO:0007669"/>
    <property type="project" value="UniProtKB-KW"/>
</dbReference>
<dbReference type="InterPro" id="IPR052117">
    <property type="entry name" value="Cas10/Csm1_subtype-III-A"/>
</dbReference>
<keyword evidence="5" id="KW-0547">Nucleotide-binding</keyword>
<dbReference type="OrthoDB" id="57429at2157"/>
<keyword evidence="6" id="KW-0255">Endonuclease</keyword>
<keyword evidence="9" id="KW-0067">ATP-binding</keyword>
<dbReference type="PROSITE" id="PS50887">
    <property type="entry name" value="GGDEF"/>
    <property type="match status" value="1"/>
</dbReference>
<dbReference type="Proteomes" id="UP000002063">
    <property type="component" value="Chromosome"/>
</dbReference>
<accession>C9RHM6</accession>
<dbReference type="InterPro" id="IPR043128">
    <property type="entry name" value="Rev_trsase/Diguanyl_cyclase"/>
</dbReference>
<dbReference type="AlphaFoldDB" id="C9RHM6"/>
<name>C9RHM6_METVM</name>
<evidence type="ECO:0000256" key="6">
    <source>
        <dbReference type="ARBA" id="ARBA00022759"/>
    </source>
</evidence>
<dbReference type="GeneID" id="8513561"/>
<dbReference type="RefSeq" id="WP_015733298.1">
    <property type="nucleotide sequence ID" value="NC_013407.1"/>
</dbReference>
<keyword evidence="14" id="KW-1185">Reference proteome</keyword>
<evidence type="ECO:0000256" key="1">
    <source>
        <dbReference type="ARBA" id="ARBA00005700"/>
    </source>
</evidence>
<dbReference type="NCBIfam" id="TIGR02578">
    <property type="entry name" value="cas_TM1811_Csm1"/>
    <property type="match status" value="1"/>
</dbReference>
<organism evidence="13 14">
    <name type="scientific">Methanocaldococcus vulcanius (strain ATCC 700851 / DSM 12094 / M7)</name>
    <name type="common">Methanococcus vulcanius</name>
    <dbReference type="NCBI Taxonomy" id="579137"/>
    <lineage>
        <taxon>Archaea</taxon>
        <taxon>Methanobacteriati</taxon>
        <taxon>Methanobacteriota</taxon>
        <taxon>Methanomada group</taxon>
        <taxon>Methanococci</taxon>
        <taxon>Methanococcales</taxon>
        <taxon>Methanocaldococcaceae</taxon>
        <taxon>Methanocaldococcus</taxon>
    </lineage>
</organism>
<protein>
    <recommendedName>
        <fullName evidence="2">CRISPR system single-strand-specific deoxyribonuclease Cas10/Csm1 (subtype III-A)</fullName>
    </recommendedName>
    <alternativeName>
        <fullName evidence="11">Cyclic oligoadenylate synthase</fullName>
    </alternativeName>
</protein>
<evidence type="ECO:0000256" key="4">
    <source>
        <dbReference type="ARBA" id="ARBA00022722"/>
    </source>
</evidence>
<dbReference type="GO" id="GO:0016740">
    <property type="term" value="F:transferase activity"/>
    <property type="evidence" value="ECO:0007669"/>
    <property type="project" value="UniProtKB-KW"/>
</dbReference>
<keyword evidence="10" id="KW-0051">Antiviral defense</keyword>
<dbReference type="EMBL" id="CP001787">
    <property type="protein sequence ID" value="ACX73078.1"/>
    <property type="molecule type" value="Genomic_DNA"/>
</dbReference>
<dbReference type="STRING" id="579137.Metvu_1221"/>
<keyword evidence="3" id="KW-0808">Transferase</keyword>
<evidence type="ECO:0000256" key="3">
    <source>
        <dbReference type="ARBA" id="ARBA00022679"/>
    </source>
</evidence>
<dbReference type="HOGENOM" id="CLU_017487_0_0_2"/>
<sequence length="768" mass="89241">MDELKPIILGVIYKNIGENLKECLKNYGYDDELIDLVEKLVGISEECILSNEESKNNDNYALKSVFCSIKLGDKETKPKYYPIKELVVNPKTIEEIPIPKDKVKVTKEDYEKFISKFKNELKNADTVNKILTIAERYLTFLPKYDDISLYDHIKMSSAIATVLFRYYGGNIKNKDIDSNEHVFLLIGGDLSGIQDFIYTISMSGALKSLRARSSFLELMITDICLEIVDRLGLSRANIIYNGGGSFTILAQNTEDAKKILEKIRLELTQYLYEKFNGKLYLAMDWIEISGKELKEFKKGKKPLITMLKNRINERKSKRFGEIIEKDIFKFYDTTSKRDECEICKKLLTESEMKYIKEKDIYACEFCKMLFYFGTSLPKIDGFIRTKEDISLYLNQKAHLEMPFSHIYAVNVEDLKEELKHTNKKVFEGSLLLLKNSFDFSNIPEPFDVIPYIVADYAKKSEKKSKNEEEYNNDNNKEQIADFDELAENSKGAKRIGVLRADVDNLGLIFGFGLKNPSLPRIATLSRFLDYFFKGYLNTIIKHDIKEVPKIPKDNKEPNIVVVYAGGDDLFIVGAWDEVFNLAFKINEMFRKYVGENSNITISAGLGYFDEKFPISRMANTTYDRLDTAKDEGKNRIYVIERLKPKKDGFKKSHKLSYEWNEFKKLWDKYVEDEKIKLYKRLTEKSENKLSKGVIWKILTAHNMYVNNPNGIKWNYYLTYHLARHEVDEMFKDLIAIDVPKAVNKEPQEIYYIDGILKIVLFSLREGVK</sequence>
<dbReference type="InterPro" id="IPR054767">
    <property type="entry name" value="Cas10-Cmr2_palm2"/>
</dbReference>
<evidence type="ECO:0000256" key="5">
    <source>
        <dbReference type="ARBA" id="ARBA00022741"/>
    </source>
</evidence>
<evidence type="ECO:0000256" key="8">
    <source>
        <dbReference type="ARBA" id="ARBA00022839"/>
    </source>
</evidence>
<dbReference type="Pfam" id="PF22335">
    <property type="entry name" value="Cas10-Cmr2_palm2"/>
    <property type="match status" value="1"/>
</dbReference>
<evidence type="ECO:0000256" key="10">
    <source>
        <dbReference type="ARBA" id="ARBA00023118"/>
    </source>
</evidence>
<dbReference type="Pfam" id="PF18211">
    <property type="entry name" value="Csm1_B"/>
    <property type="match status" value="1"/>
</dbReference>
<feature type="domain" description="GGDEF" evidence="12">
    <location>
        <begin position="493"/>
        <end position="641"/>
    </location>
</feature>
<dbReference type="PANTHER" id="PTHR36528">
    <property type="entry name" value="CRISPR SYSTEM SINGLE-STRAND-SPECIFIC DEOXYRIBONUCLEASE CAS10/CSM1 (SUBTYPE III-A)"/>
    <property type="match status" value="1"/>
</dbReference>
<dbReference type="Gene3D" id="3.30.70.270">
    <property type="match status" value="1"/>
</dbReference>
<keyword evidence="8" id="KW-0269">Exonuclease</keyword>
<reference evidence="13" key="1">
    <citation type="submission" date="2009-10" db="EMBL/GenBank/DDBJ databases">
        <title>Complete sequence of chromosome of Methanocaldococcus vulcanius M7.</title>
        <authorList>
            <consortium name="US DOE Joint Genome Institute"/>
            <person name="Lucas S."/>
            <person name="Copeland A."/>
            <person name="Lapidus A."/>
            <person name="Glavina del Rio T."/>
            <person name="Dalin E."/>
            <person name="Tice H."/>
            <person name="Bruce D."/>
            <person name="Goodwin L."/>
            <person name="Pitluck S."/>
            <person name="Lcollab F.I."/>
            <person name="Brettin T."/>
            <person name="Detter J.C."/>
            <person name="Han C."/>
            <person name="Tapia R."/>
            <person name="Kuske C.R."/>
            <person name="Schmutz J."/>
            <person name="Larimer F."/>
            <person name="Land M."/>
            <person name="Hauser L."/>
            <person name="Kyrpides N."/>
            <person name="Ovchinikova G."/>
            <person name="Sieprawska-Lupa M."/>
            <person name="Whitman W.B."/>
            <person name="Woyke T."/>
        </authorList>
    </citation>
    <scope>NUCLEOTIDE SEQUENCE [LARGE SCALE GENOMIC DNA]</scope>
    <source>
        <strain evidence="13">M7</strain>
    </source>
</reference>